<proteinExistence type="predicted"/>
<organism evidence="1 2">
    <name type="scientific">Melastoma candidum</name>
    <dbReference type="NCBI Taxonomy" id="119954"/>
    <lineage>
        <taxon>Eukaryota</taxon>
        <taxon>Viridiplantae</taxon>
        <taxon>Streptophyta</taxon>
        <taxon>Embryophyta</taxon>
        <taxon>Tracheophyta</taxon>
        <taxon>Spermatophyta</taxon>
        <taxon>Magnoliopsida</taxon>
        <taxon>eudicotyledons</taxon>
        <taxon>Gunneridae</taxon>
        <taxon>Pentapetalae</taxon>
        <taxon>rosids</taxon>
        <taxon>malvids</taxon>
        <taxon>Myrtales</taxon>
        <taxon>Melastomataceae</taxon>
        <taxon>Melastomatoideae</taxon>
        <taxon>Melastomateae</taxon>
        <taxon>Melastoma</taxon>
    </lineage>
</organism>
<accession>A0ACB9L2K0</accession>
<evidence type="ECO:0000313" key="1">
    <source>
        <dbReference type="EMBL" id="KAI4303592.1"/>
    </source>
</evidence>
<sequence>MNSMFSPFDLLLLELLGRKLCVVPDRFRQMDNEKNKKPSSEEKLTRVVFGSPSPAKSEISPKQRKNQPRFAVELDGLHCYETIVRD</sequence>
<keyword evidence="2" id="KW-1185">Reference proteome</keyword>
<gene>
    <name evidence="1" type="ORF">MLD38_039201</name>
</gene>
<comment type="caution">
    <text evidence="1">The sequence shown here is derived from an EMBL/GenBank/DDBJ whole genome shotgun (WGS) entry which is preliminary data.</text>
</comment>
<protein>
    <submittedName>
        <fullName evidence="1">Uncharacterized protein</fullName>
    </submittedName>
</protein>
<evidence type="ECO:0000313" key="2">
    <source>
        <dbReference type="Proteomes" id="UP001057402"/>
    </source>
</evidence>
<name>A0ACB9L2K0_9MYRT</name>
<dbReference type="Proteomes" id="UP001057402">
    <property type="component" value="Chromosome 12"/>
</dbReference>
<dbReference type="EMBL" id="CM042891">
    <property type="protein sequence ID" value="KAI4303592.1"/>
    <property type="molecule type" value="Genomic_DNA"/>
</dbReference>
<reference evidence="2" key="1">
    <citation type="journal article" date="2023" name="Front. Plant Sci.">
        <title>Chromosomal-level genome assembly of Melastoma candidum provides insights into trichome evolution.</title>
        <authorList>
            <person name="Zhong Y."/>
            <person name="Wu W."/>
            <person name="Sun C."/>
            <person name="Zou P."/>
            <person name="Liu Y."/>
            <person name="Dai S."/>
            <person name="Zhou R."/>
        </authorList>
    </citation>
    <scope>NUCLEOTIDE SEQUENCE [LARGE SCALE GENOMIC DNA]</scope>
</reference>